<feature type="non-terminal residue" evidence="5">
    <location>
        <position position="396"/>
    </location>
</feature>
<proteinExistence type="inferred from homology"/>
<dbReference type="EMBL" id="PGGS01000140">
    <property type="protein sequence ID" value="PNH08211.1"/>
    <property type="molecule type" value="Genomic_DNA"/>
</dbReference>
<dbReference type="InterPro" id="IPR029044">
    <property type="entry name" value="Nucleotide-diphossugar_trans"/>
</dbReference>
<evidence type="ECO:0000256" key="3">
    <source>
        <dbReference type="SAM" id="SignalP"/>
    </source>
</evidence>
<evidence type="ECO:0000256" key="2">
    <source>
        <dbReference type="RuleBase" id="RU363055"/>
    </source>
</evidence>
<dbReference type="SUPFAM" id="SSF53448">
    <property type="entry name" value="Nucleotide-diphospho-sugar transferases"/>
    <property type="match status" value="1"/>
</dbReference>
<evidence type="ECO:0000313" key="5">
    <source>
        <dbReference type="EMBL" id="PNH08211.1"/>
    </source>
</evidence>
<keyword evidence="2" id="KW-0333">Golgi apparatus</keyword>
<keyword evidence="2" id="KW-0812">Transmembrane</keyword>
<dbReference type="Proteomes" id="UP000236333">
    <property type="component" value="Unassembled WGS sequence"/>
</dbReference>
<keyword evidence="2" id="KW-0808">Transferase</keyword>
<sequence length="396" mass="44016">MVPRALLACALGIVVLAAAQPAWPDWFRGNATSGPQRRLTQHAHCGPLSGELVQRVARDNTVLVTVIDKIVWKCFGPSFVENIQAANISYWLVAALDPETSVALAAAGVTQCFNAPQDRLKYKGTETKYEWGSHHWTQTTWNKVHVMKSVYELGVHVVHSDADVVWFNDPHPYFHARLEGPAHIVICTDAVSTGNQKGDGGLEVTTNPHTNINTETKYEWGSHHWTQTTWNKVHVMKSVYELGVHVVHSDADVVWFNDPHPYFHARLEGPAHIVICTDAVSTGNQKGDGGLEVTTNPHTNINTGVYFMKQWAGGLAFLDVWLGWQDKNVGHDQDGFNFVARGMHFHGTLGMPTPTLAREPDQRIYWAAFSPTTAISFLPASSFGNAYTYVNARLWE</sequence>
<dbReference type="Pfam" id="PF03407">
    <property type="entry name" value="Nucleotid_trans"/>
    <property type="match status" value="2"/>
</dbReference>
<dbReference type="PANTHER" id="PTHR46936:SF1">
    <property type="entry name" value="ARABINOSYLTRANSFERASE XEG113"/>
    <property type="match status" value="1"/>
</dbReference>
<keyword evidence="2" id="KW-0735">Signal-anchor</keyword>
<dbReference type="InterPro" id="IPR053250">
    <property type="entry name" value="Glycosyltransferase_77"/>
</dbReference>
<gene>
    <name evidence="5" type="ORF">TSOC_005297</name>
</gene>
<keyword evidence="2" id="KW-0961">Cell wall biogenesis/degradation</keyword>
<keyword evidence="6" id="KW-1185">Reference proteome</keyword>
<reference evidence="5 6" key="1">
    <citation type="journal article" date="2017" name="Mol. Biol. Evol.">
        <title>The 4-celled Tetrabaena socialis nuclear genome reveals the essential components for genetic control of cell number at the origin of multicellularity in the volvocine lineage.</title>
        <authorList>
            <person name="Featherston J."/>
            <person name="Arakaki Y."/>
            <person name="Hanschen E.R."/>
            <person name="Ferris P.J."/>
            <person name="Michod R.E."/>
            <person name="Olson B.J.S.C."/>
            <person name="Nozaki H."/>
            <person name="Durand P.M."/>
        </authorList>
    </citation>
    <scope>NUCLEOTIDE SEQUENCE [LARGE SCALE GENOMIC DNA]</scope>
    <source>
        <strain evidence="5 6">NIES-571</strain>
    </source>
</reference>
<feature type="domain" description="Nucleotide-diphospho-sugar transferase" evidence="4">
    <location>
        <begin position="88"/>
        <end position="193"/>
    </location>
</feature>
<keyword evidence="2" id="KW-0328">Glycosyltransferase</keyword>
<dbReference type="PANTHER" id="PTHR46936">
    <property type="entry name" value="ARABINOSYLTRANSFERASE XEG113"/>
    <property type="match status" value="1"/>
</dbReference>
<feature type="signal peptide" evidence="3">
    <location>
        <begin position="1"/>
        <end position="24"/>
    </location>
</feature>
<comment type="caution">
    <text evidence="5">The sequence shown here is derived from an EMBL/GenBank/DDBJ whole genome shotgun (WGS) entry which is preliminary data.</text>
</comment>
<dbReference type="GO" id="GO:0052636">
    <property type="term" value="F:arabinosyltransferase activity"/>
    <property type="evidence" value="ECO:0007669"/>
    <property type="project" value="TreeGrafter"/>
</dbReference>
<organism evidence="5 6">
    <name type="scientific">Tetrabaena socialis</name>
    <dbReference type="NCBI Taxonomy" id="47790"/>
    <lineage>
        <taxon>Eukaryota</taxon>
        <taxon>Viridiplantae</taxon>
        <taxon>Chlorophyta</taxon>
        <taxon>core chlorophytes</taxon>
        <taxon>Chlorophyceae</taxon>
        <taxon>CS clade</taxon>
        <taxon>Chlamydomonadales</taxon>
        <taxon>Tetrabaenaceae</taxon>
        <taxon>Tetrabaena</taxon>
    </lineage>
</organism>
<name>A0A2J8A6Q2_9CHLO</name>
<comment type="similarity">
    <text evidence="1 2">Belongs to the glycosyltransferase 77 family.</text>
</comment>
<protein>
    <recommendedName>
        <fullName evidence="2">Glycosyltransferase</fullName>
        <ecNumber evidence="2">2.4.2.-</ecNumber>
    </recommendedName>
</protein>
<dbReference type="AlphaFoldDB" id="A0A2J8A6Q2"/>
<accession>A0A2J8A6Q2</accession>
<feature type="domain" description="Nucleotide-diphospho-sugar transferase" evidence="4">
    <location>
        <begin position="212"/>
        <end position="387"/>
    </location>
</feature>
<keyword evidence="3" id="KW-0732">Signal</keyword>
<evidence type="ECO:0000256" key="1">
    <source>
        <dbReference type="ARBA" id="ARBA00007033"/>
    </source>
</evidence>
<evidence type="ECO:0000259" key="4">
    <source>
        <dbReference type="Pfam" id="PF03407"/>
    </source>
</evidence>
<dbReference type="GO" id="GO:0000139">
    <property type="term" value="C:Golgi membrane"/>
    <property type="evidence" value="ECO:0007669"/>
    <property type="project" value="UniProtKB-SubCell"/>
</dbReference>
<dbReference type="OrthoDB" id="540503at2759"/>
<dbReference type="EC" id="2.4.2.-" evidence="2"/>
<evidence type="ECO:0000313" key="6">
    <source>
        <dbReference type="Proteomes" id="UP000236333"/>
    </source>
</evidence>
<dbReference type="InterPro" id="IPR005069">
    <property type="entry name" value="Nucl-diP-sugar_transferase"/>
</dbReference>
<dbReference type="GO" id="GO:0052325">
    <property type="term" value="P:cell wall pectin biosynthetic process"/>
    <property type="evidence" value="ECO:0007669"/>
    <property type="project" value="TreeGrafter"/>
</dbReference>
<comment type="subcellular location">
    <subcellularLocation>
        <location evidence="2">Golgi apparatus membrane</location>
        <topology evidence="2">Single-pass type II membrane protein</topology>
    </subcellularLocation>
</comment>
<feature type="chain" id="PRO_5014360098" description="Glycosyltransferase" evidence="3">
    <location>
        <begin position="25"/>
        <end position="396"/>
    </location>
</feature>